<proteinExistence type="predicted"/>
<gene>
    <name evidence="1" type="ORF">HWI92_21460</name>
</gene>
<reference evidence="1 2" key="1">
    <citation type="submission" date="2020-06" db="EMBL/GenBank/DDBJ databases">
        <title>Dyadobacter sandarakinus sp. nov., isolated from the soil of the Arctic Yellow River Station.</title>
        <authorList>
            <person name="Zhang Y."/>
            <person name="Peng F."/>
        </authorList>
    </citation>
    <scope>NUCLEOTIDE SEQUENCE [LARGE SCALE GENOMIC DNA]</scope>
    <source>
        <strain evidence="1 2">Q3-56</strain>
    </source>
</reference>
<sequence>MTHALMIETKNAGDFELIKELAQQLGAAISEEHSVEKPGDNVVKAFAAIQQRFPVQKIPADTDINAVIDQISE</sequence>
<dbReference type="Proteomes" id="UP000612680">
    <property type="component" value="Chromosome"/>
</dbReference>
<accession>A0ABX7IBJ3</accession>
<dbReference type="RefSeq" id="WP_204659106.1">
    <property type="nucleotide sequence ID" value="NZ_CP056775.1"/>
</dbReference>
<name>A0ABX7IBJ3_9BACT</name>
<dbReference type="EMBL" id="CP056775">
    <property type="protein sequence ID" value="QRR03299.1"/>
    <property type="molecule type" value="Genomic_DNA"/>
</dbReference>
<evidence type="ECO:0000313" key="2">
    <source>
        <dbReference type="Proteomes" id="UP000612680"/>
    </source>
</evidence>
<protein>
    <submittedName>
        <fullName evidence="1">Uncharacterized protein</fullName>
    </submittedName>
</protein>
<keyword evidence="2" id="KW-1185">Reference proteome</keyword>
<organism evidence="1 2">
    <name type="scientific">Dyadobacter sandarakinus</name>
    <dbReference type="NCBI Taxonomy" id="2747268"/>
    <lineage>
        <taxon>Bacteria</taxon>
        <taxon>Pseudomonadati</taxon>
        <taxon>Bacteroidota</taxon>
        <taxon>Cytophagia</taxon>
        <taxon>Cytophagales</taxon>
        <taxon>Spirosomataceae</taxon>
        <taxon>Dyadobacter</taxon>
    </lineage>
</organism>
<evidence type="ECO:0000313" key="1">
    <source>
        <dbReference type="EMBL" id="QRR03299.1"/>
    </source>
</evidence>